<evidence type="ECO:0000313" key="2">
    <source>
        <dbReference type="Proteomes" id="UP000414233"/>
    </source>
</evidence>
<accession>A0A5E4ZBF3</accession>
<proteinExistence type="predicted"/>
<dbReference type="OrthoDB" id="8941720at2"/>
<dbReference type="Proteomes" id="UP000414233">
    <property type="component" value="Unassembled WGS sequence"/>
</dbReference>
<reference evidence="1 2" key="1">
    <citation type="submission" date="2019-08" db="EMBL/GenBank/DDBJ databases">
        <authorList>
            <person name="Peeters C."/>
        </authorList>
    </citation>
    <scope>NUCLEOTIDE SEQUENCE [LARGE SCALE GENOMIC DNA]</scope>
    <source>
        <strain evidence="1 2">LMG 30175</strain>
    </source>
</reference>
<protein>
    <submittedName>
        <fullName evidence="1">Uncharacterized protein</fullName>
    </submittedName>
</protein>
<dbReference type="AlphaFoldDB" id="A0A5E4ZBF3"/>
<keyword evidence="2" id="KW-1185">Reference proteome</keyword>
<gene>
    <name evidence="1" type="ORF">PTE30175_05103</name>
</gene>
<name>A0A5E4ZBF3_9BURK</name>
<dbReference type="RefSeq" id="WP_150699842.1">
    <property type="nucleotide sequence ID" value="NZ_CABPRZ010000034.1"/>
</dbReference>
<sequence>MKRSLWWLCTGAAVTAPWLGIWLTTKPTRIDWTCRAPIEISTRVSGDTVIRGYGVMVTDYHADGTGLTRFAGDLQRENGTTPPERTQVHRGTAFHYHALGAAVRVVTDSTSRMMNDTSDTALATRYLYPGFEVGHADYFQLSQLSPSAVALTLNGMPRVYCARAAN</sequence>
<evidence type="ECO:0000313" key="1">
    <source>
        <dbReference type="EMBL" id="VVE57483.1"/>
    </source>
</evidence>
<organism evidence="1 2">
    <name type="scientific">Pandoraea terrae</name>
    <dbReference type="NCBI Taxonomy" id="1537710"/>
    <lineage>
        <taxon>Bacteria</taxon>
        <taxon>Pseudomonadati</taxon>
        <taxon>Pseudomonadota</taxon>
        <taxon>Betaproteobacteria</taxon>
        <taxon>Burkholderiales</taxon>
        <taxon>Burkholderiaceae</taxon>
        <taxon>Pandoraea</taxon>
    </lineage>
</organism>
<dbReference type="EMBL" id="CABPRZ010000034">
    <property type="protein sequence ID" value="VVE57483.1"/>
    <property type="molecule type" value="Genomic_DNA"/>
</dbReference>